<keyword evidence="6 10" id="KW-0812">Transmembrane</keyword>
<dbReference type="AlphaFoldDB" id="A0AA45WX99"/>
<dbReference type="GO" id="GO:0042910">
    <property type="term" value="F:xenobiotic transmembrane transporter activity"/>
    <property type="evidence" value="ECO:0007669"/>
    <property type="project" value="InterPro"/>
</dbReference>
<evidence type="ECO:0000256" key="6">
    <source>
        <dbReference type="ARBA" id="ARBA00022692"/>
    </source>
</evidence>
<dbReference type="CDD" id="cd13143">
    <property type="entry name" value="MATE_MepA_like"/>
    <property type="match status" value="1"/>
</dbReference>
<feature type="transmembrane region" description="Helical" evidence="10">
    <location>
        <begin position="55"/>
        <end position="78"/>
    </location>
</feature>
<evidence type="ECO:0000256" key="1">
    <source>
        <dbReference type="ARBA" id="ARBA00004651"/>
    </source>
</evidence>
<dbReference type="NCBIfam" id="TIGR00797">
    <property type="entry name" value="matE"/>
    <property type="match status" value="1"/>
</dbReference>
<evidence type="ECO:0000256" key="3">
    <source>
        <dbReference type="ARBA" id="ARBA00022106"/>
    </source>
</evidence>
<dbReference type="InterPro" id="IPR002528">
    <property type="entry name" value="MATE_fam"/>
</dbReference>
<keyword evidence="8 10" id="KW-0472">Membrane</keyword>
<comment type="subcellular location">
    <subcellularLocation>
        <location evidence="1">Cell membrane</location>
        <topology evidence="1">Multi-pass membrane protein</topology>
    </subcellularLocation>
</comment>
<dbReference type="Pfam" id="PF01554">
    <property type="entry name" value="MatE"/>
    <property type="match status" value="2"/>
</dbReference>
<dbReference type="PANTHER" id="PTHR43823:SF3">
    <property type="entry name" value="MULTIDRUG EXPORT PROTEIN MEPA"/>
    <property type="match status" value="1"/>
</dbReference>
<evidence type="ECO:0000256" key="4">
    <source>
        <dbReference type="ARBA" id="ARBA00022448"/>
    </source>
</evidence>
<evidence type="ECO:0000313" key="11">
    <source>
        <dbReference type="EMBL" id="SMP61506.1"/>
    </source>
</evidence>
<evidence type="ECO:0000256" key="10">
    <source>
        <dbReference type="SAM" id="Phobius"/>
    </source>
</evidence>
<evidence type="ECO:0000256" key="7">
    <source>
        <dbReference type="ARBA" id="ARBA00022989"/>
    </source>
</evidence>
<feature type="transmembrane region" description="Helical" evidence="10">
    <location>
        <begin position="136"/>
        <end position="153"/>
    </location>
</feature>
<dbReference type="EMBL" id="FXUF01000009">
    <property type="protein sequence ID" value="SMP61506.1"/>
    <property type="molecule type" value="Genomic_DNA"/>
</dbReference>
<feature type="transmembrane region" description="Helical" evidence="10">
    <location>
        <begin position="413"/>
        <end position="436"/>
    </location>
</feature>
<dbReference type="RefSeq" id="WP_283409723.1">
    <property type="nucleotide sequence ID" value="NZ_FXUF01000009.1"/>
</dbReference>
<dbReference type="InterPro" id="IPR051327">
    <property type="entry name" value="MATE_MepA_subfamily"/>
</dbReference>
<dbReference type="PANTHER" id="PTHR43823">
    <property type="entry name" value="SPORULATION PROTEIN YKVU"/>
    <property type="match status" value="1"/>
</dbReference>
<evidence type="ECO:0000256" key="5">
    <source>
        <dbReference type="ARBA" id="ARBA00022475"/>
    </source>
</evidence>
<accession>A0AA45WX99</accession>
<feature type="transmembrane region" description="Helical" evidence="10">
    <location>
        <begin position="165"/>
        <end position="186"/>
    </location>
</feature>
<keyword evidence="9" id="KW-0046">Antibiotic resistance</keyword>
<dbReference type="Proteomes" id="UP001158066">
    <property type="component" value="Unassembled WGS sequence"/>
</dbReference>
<comment type="caution">
    <text evidence="11">The sequence shown here is derived from an EMBL/GenBank/DDBJ whole genome shotgun (WGS) entry which is preliminary data.</text>
</comment>
<dbReference type="GO" id="GO:0005886">
    <property type="term" value="C:plasma membrane"/>
    <property type="evidence" value="ECO:0007669"/>
    <property type="project" value="UniProtKB-SubCell"/>
</dbReference>
<feature type="transmembrane region" description="Helical" evidence="10">
    <location>
        <begin position="386"/>
        <end position="407"/>
    </location>
</feature>
<feature type="transmembrane region" description="Helical" evidence="10">
    <location>
        <begin position="315"/>
        <end position="337"/>
    </location>
</feature>
<proteinExistence type="inferred from homology"/>
<keyword evidence="7 10" id="KW-1133">Transmembrane helix</keyword>
<dbReference type="GO" id="GO:0015297">
    <property type="term" value="F:antiporter activity"/>
    <property type="evidence" value="ECO:0007669"/>
    <property type="project" value="InterPro"/>
</dbReference>
<evidence type="ECO:0000313" key="12">
    <source>
        <dbReference type="Proteomes" id="UP001158066"/>
    </source>
</evidence>
<feature type="transmembrane region" description="Helical" evidence="10">
    <location>
        <begin position="15"/>
        <end position="35"/>
    </location>
</feature>
<evidence type="ECO:0000256" key="8">
    <source>
        <dbReference type="ARBA" id="ARBA00023136"/>
    </source>
</evidence>
<name>A0AA45WX99_9CLOT</name>
<feature type="transmembrane region" description="Helical" evidence="10">
    <location>
        <begin position="192"/>
        <end position="216"/>
    </location>
</feature>
<protein>
    <recommendedName>
        <fullName evidence="3">Multidrug export protein MepA</fullName>
    </recommendedName>
</protein>
<dbReference type="GO" id="GO:0046677">
    <property type="term" value="P:response to antibiotic"/>
    <property type="evidence" value="ECO:0007669"/>
    <property type="project" value="UniProtKB-KW"/>
</dbReference>
<gene>
    <name evidence="11" type="ORF">SAMN06296020_10967</name>
</gene>
<evidence type="ECO:0000256" key="9">
    <source>
        <dbReference type="ARBA" id="ARBA00023251"/>
    </source>
</evidence>
<comment type="similarity">
    <text evidence="2">Belongs to the multi antimicrobial extrusion (MATE) (TC 2.A.66.1) family. MepA subfamily.</text>
</comment>
<keyword evidence="12" id="KW-1185">Reference proteome</keyword>
<evidence type="ECO:0000256" key="2">
    <source>
        <dbReference type="ARBA" id="ARBA00008417"/>
    </source>
</evidence>
<keyword evidence="5" id="KW-1003">Cell membrane</keyword>
<dbReference type="InterPro" id="IPR045070">
    <property type="entry name" value="MATE_MepA-like"/>
</dbReference>
<keyword evidence="4" id="KW-0813">Transport</keyword>
<feature type="transmembrane region" description="Helical" evidence="10">
    <location>
        <begin position="357"/>
        <end position="379"/>
    </location>
</feature>
<reference evidence="11" key="1">
    <citation type="submission" date="2017-05" db="EMBL/GenBank/DDBJ databases">
        <authorList>
            <person name="Varghese N."/>
            <person name="Submissions S."/>
        </authorList>
    </citation>
    <scope>NUCLEOTIDE SEQUENCE</scope>
    <source>
        <strain evidence="11">Su22</strain>
    </source>
</reference>
<dbReference type="InterPro" id="IPR048279">
    <property type="entry name" value="MdtK-like"/>
</dbReference>
<dbReference type="PIRSF" id="PIRSF006603">
    <property type="entry name" value="DinF"/>
    <property type="match status" value="1"/>
</dbReference>
<feature type="transmembrane region" description="Helical" evidence="10">
    <location>
        <begin position="90"/>
        <end position="116"/>
    </location>
</feature>
<sequence length="450" mass="49152">MSRSHQMEHEKMSTILLRLSIPATIAMMVNALYNIVDSIFIGQGVGYMALGGLTIAFPVQMGIMAMAQMIGIGAASAVSRYLGAKDREKALHVVGNSYIAVVLMGIIICALGLIFIDPILRIFGATDLLMPYAKDYLQVILVGSLYFPFVISANNLIRAEGNARAAMLSMLVGTIANIFLDYLFIFPLQMGIRGAALATIISQFISLVYILAYFYGEHSSLKVQWKHMKLNWQIQKDMMMVGSSSFARQAAGSLMAIVLNNSLGFYGGELALAVYGIIQRVIMFLFMPMFGIVQGMQPIAGFNYGAKRMDRVSEVVRLSIIGTTALALFSTIFGQLFPETIIRLFNDDPALLEYGVLALRVVIAMVPVVGVQIIGAALFQSLGKAVPALVLTLSRQVLFFIPLVAILPRVGGLGLMGIWLAFPLADGLSTIFTSIWMKREMNRMKKELAA</sequence>
<organism evidence="11 12">
    <name type="scientific">Anoxynatronum buryatiense</name>
    <dbReference type="NCBI Taxonomy" id="489973"/>
    <lineage>
        <taxon>Bacteria</taxon>
        <taxon>Bacillati</taxon>
        <taxon>Bacillota</taxon>
        <taxon>Clostridia</taxon>
        <taxon>Eubacteriales</taxon>
        <taxon>Clostridiaceae</taxon>
        <taxon>Anoxynatronum</taxon>
    </lineage>
</organism>